<feature type="domain" description="FecR protein" evidence="2">
    <location>
        <begin position="111"/>
        <end position="202"/>
    </location>
</feature>
<proteinExistence type="predicted"/>
<dbReference type="Proteomes" id="UP001595904">
    <property type="component" value="Unassembled WGS sequence"/>
</dbReference>
<evidence type="ECO:0000313" key="5">
    <source>
        <dbReference type="Proteomes" id="UP001595904"/>
    </source>
</evidence>
<keyword evidence="1" id="KW-0812">Transmembrane</keyword>
<dbReference type="PIRSF" id="PIRSF018266">
    <property type="entry name" value="FecR"/>
    <property type="match status" value="1"/>
</dbReference>
<reference evidence="5" key="1">
    <citation type="journal article" date="2019" name="Int. J. Syst. Evol. Microbiol.">
        <title>The Global Catalogue of Microorganisms (GCM) 10K type strain sequencing project: providing services to taxonomists for standard genome sequencing and annotation.</title>
        <authorList>
            <consortium name="The Broad Institute Genomics Platform"/>
            <consortium name="The Broad Institute Genome Sequencing Center for Infectious Disease"/>
            <person name="Wu L."/>
            <person name="Ma J."/>
        </authorList>
    </citation>
    <scope>NUCLEOTIDE SEQUENCE [LARGE SCALE GENOMIC DNA]</scope>
    <source>
        <strain evidence="5">CGMCC 1.10759</strain>
    </source>
</reference>
<accession>A0ABV8SUP7</accession>
<name>A0ABV8SUP7_9GAMM</name>
<feature type="domain" description="FecR N-terminal" evidence="3">
    <location>
        <begin position="19"/>
        <end position="57"/>
    </location>
</feature>
<dbReference type="Gene3D" id="2.60.120.1440">
    <property type="match status" value="1"/>
</dbReference>
<keyword evidence="1" id="KW-1133">Transmembrane helix</keyword>
<dbReference type="PANTHER" id="PTHR30273">
    <property type="entry name" value="PERIPLASMIC SIGNAL SENSOR AND SIGMA FACTOR ACTIVATOR FECR-RELATED"/>
    <property type="match status" value="1"/>
</dbReference>
<dbReference type="InterPro" id="IPR006860">
    <property type="entry name" value="FecR"/>
</dbReference>
<keyword evidence="5" id="KW-1185">Reference proteome</keyword>
<protein>
    <submittedName>
        <fullName evidence="4">FecR family protein</fullName>
    </submittedName>
</protein>
<comment type="caution">
    <text evidence="4">The sequence shown here is derived from an EMBL/GenBank/DDBJ whole genome shotgun (WGS) entry which is preliminary data.</text>
</comment>
<dbReference type="PANTHER" id="PTHR30273:SF2">
    <property type="entry name" value="PROTEIN FECR"/>
    <property type="match status" value="1"/>
</dbReference>
<dbReference type="InterPro" id="IPR032623">
    <property type="entry name" value="FecR_N"/>
</dbReference>
<sequence>MSPIEAPTIEPVSPERLAEASVWIAKLHGDARGRAIEEGLRRWLQAHPENARAFELATEVWDDSEQLRSVVPFRPLRHVEHRPRWGAMATALACMLALVIVGVFWLQNVGVVATAVGEQRQLVLEDGTRVFLNTDTRIVVKYDKEARRVELRRGEALFNVAKRHDWPFIVTAGDRQVKALGTSFVVRKDVERLAVTLVEGSVLVSPVLPTLPEQIQPTIDAPGSIEQTPVTTALEARKGAGEFKLAAGQRLTFDAGAVTKLDTPSIEKTTAWRRGQVILDDTPLQAAVIEMNRYNEAKLIVADPDAAALPINGLFQAGDSAHFANAVAQAYGLVVIERGNEIVLSGKPIQ</sequence>
<dbReference type="RefSeq" id="WP_380599628.1">
    <property type="nucleotide sequence ID" value="NZ_JBHSDU010000003.1"/>
</dbReference>
<evidence type="ECO:0000256" key="1">
    <source>
        <dbReference type="SAM" id="Phobius"/>
    </source>
</evidence>
<evidence type="ECO:0000313" key="4">
    <source>
        <dbReference type="EMBL" id="MFC4311359.1"/>
    </source>
</evidence>
<dbReference type="InterPro" id="IPR012373">
    <property type="entry name" value="Ferrdict_sens_TM"/>
</dbReference>
<organism evidence="4 5">
    <name type="scientific">Steroidobacter flavus</name>
    <dbReference type="NCBI Taxonomy" id="1842136"/>
    <lineage>
        <taxon>Bacteria</taxon>
        <taxon>Pseudomonadati</taxon>
        <taxon>Pseudomonadota</taxon>
        <taxon>Gammaproteobacteria</taxon>
        <taxon>Steroidobacterales</taxon>
        <taxon>Steroidobacteraceae</taxon>
        <taxon>Steroidobacter</taxon>
    </lineage>
</organism>
<feature type="transmembrane region" description="Helical" evidence="1">
    <location>
        <begin position="85"/>
        <end position="106"/>
    </location>
</feature>
<evidence type="ECO:0000259" key="2">
    <source>
        <dbReference type="Pfam" id="PF04773"/>
    </source>
</evidence>
<dbReference type="Pfam" id="PF04773">
    <property type="entry name" value="FecR"/>
    <property type="match status" value="1"/>
</dbReference>
<keyword evidence="1" id="KW-0472">Membrane</keyword>
<evidence type="ECO:0000259" key="3">
    <source>
        <dbReference type="Pfam" id="PF16220"/>
    </source>
</evidence>
<dbReference type="EMBL" id="JBHSDU010000003">
    <property type="protein sequence ID" value="MFC4311359.1"/>
    <property type="molecule type" value="Genomic_DNA"/>
</dbReference>
<gene>
    <name evidence="4" type="ORF">ACFPN2_19830</name>
</gene>
<dbReference type="Pfam" id="PF16220">
    <property type="entry name" value="DUF4880"/>
    <property type="match status" value="1"/>
</dbReference>